<keyword evidence="4" id="KW-0472">Membrane</keyword>
<dbReference type="SMART" id="SM00028">
    <property type="entry name" value="TPR"/>
    <property type="match status" value="5"/>
</dbReference>
<gene>
    <name evidence="7" type="ORF">C8N46_10721</name>
</gene>
<dbReference type="GO" id="GO:0043565">
    <property type="term" value="F:sequence-specific DNA binding"/>
    <property type="evidence" value="ECO:0007669"/>
    <property type="project" value="InterPro"/>
</dbReference>
<dbReference type="InterPro" id="IPR011990">
    <property type="entry name" value="TPR-like_helical_dom_sf"/>
</dbReference>
<dbReference type="PROSITE" id="PS01124">
    <property type="entry name" value="HTH_ARAC_FAMILY_2"/>
    <property type="match status" value="1"/>
</dbReference>
<dbReference type="InterPro" id="IPR009057">
    <property type="entry name" value="Homeodomain-like_sf"/>
</dbReference>
<evidence type="ECO:0000256" key="5">
    <source>
        <dbReference type="SAM" id="SignalP"/>
    </source>
</evidence>
<dbReference type="SMART" id="SM00342">
    <property type="entry name" value="HTH_ARAC"/>
    <property type="match status" value="1"/>
</dbReference>
<accession>A0A2T6BVA0</accession>
<dbReference type="OrthoDB" id="5295174at2"/>
<dbReference type="GO" id="GO:0003700">
    <property type="term" value="F:DNA-binding transcription factor activity"/>
    <property type="evidence" value="ECO:0007669"/>
    <property type="project" value="InterPro"/>
</dbReference>
<keyword evidence="4" id="KW-0812">Transmembrane</keyword>
<dbReference type="PANTHER" id="PTHR43280:SF2">
    <property type="entry name" value="HTH-TYPE TRANSCRIPTIONAL REGULATOR EXSA"/>
    <property type="match status" value="1"/>
</dbReference>
<evidence type="ECO:0000313" key="7">
    <source>
        <dbReference type="EMBL" id="PTX60015.1"/>
    </source>
</evidence>
<proteinExistence type="predicted"/>
<dbReference type="Gene3D" id="1.10.10.60">
    <property type="entry name" value="Homeodomain-like"/>
    <property type="match status" value="2"/>
</dbReference>
<feature type="domain" description="HTH araC/xylS-type" evidence="6">
    <location>
        <begin position="468"/>
        <end position="560"/>
    </location>
</feature>
<evidence type="ECO:0000313" key="8">
    <source>
        <dbReference type="Proteomes" id="UP000244090"/>
    </source>
</evidence>
<feature type="transmembrane region" description="Helical" evidence="4">
    <location>
        <begin position="388"/>
        <end position="407"/>
    </location>
</feature>
<feature type="signal peptide" evidence="5">
    <location>
        <begin position="1"/>
        <end position="21"/>
    </location>
</feature>
<dbReference type="EMBL" id="QBKT01000007">
    <property type="protein sequence ID" value="PTX60015.1"/>
    <property type="molecule type" value="Genomic_DNA"/>
</dbReference>
<protein>
    <submittedName>
        <fullName evidence="7">AraC-like DNA-binding protein</fullName>
    </submittedName>
</protein>
<dbReference type="SUPFAM" id="SSF46689">
    <property type="entry name" value="Homeodomain-like"/>
    <property type="match status" value="1"/>
</dbReference>
<dbReference type="PANTHER" id="PTHR43280">
    <property type="entry name" value="ARAC-FAMILY TRANSCRIPTIONAL REGULATOR"/>
    <property type="match status" value="1"/>
</dbReference>
<dbReference type="InterPro" id="IPR019734">
    <property type="entry name" value="TPR_rpt"/>
</dbReference>
<keyword evidence="5" id="KW-0732">Signal</keyword>
<dbReference type="SUPFAM" id="SSF48452">
    <property type="entry name" value="TPR-like"/>
    <property type="match status" value="2"/>
</dbReference>
<evidence type="ECO:0000256" key="2">
    <source>
        <dbReference type="ARBA" id="ARBA00023125"/>
    </source>
</evidence>
<keyword evidence="3" id="KW-0804">Transcription</keyword>
<sequence length="565" mass="65085">MSFRYHFIVLLCLCFVGTISAQDRDSISEYSYQELNKRFSKYRYNEPKKAKLYADIMLEKAISEKNRLQESNAYVLLARSESYFGNLTNALDFVDKSIAYATVEENYDLYVKAIHRKGMTYYNFGKYDEAISFYLKIDSIARITDNIAYQLKSNQSIGAVKTVLGDHKSAAKLFLENETILEPLKNNPAYASQYASTIIGLCSAHTYFDIPKAEEYLSKLKDISTTSADKDALSYYYMLKGIIFYLKKDYNAALETLETADSLVTSLGRKRNLFPMYRFKGKAYYELGAFEKTIEVYEKIKELQKDINFDHFKYQEVIATLALSYDTINNIEKAIENFTLAQELVKANDTIKQAINYEIINKYDHKIFQTKIDRLVAKSEEKEQQNLSLIYTSLVLATIIILLLILYQKNKTNNQKKFKALVQKLEDAEKNSVEKPATQKTKEKKVPDEKITEILKGLQKFEDSHAFLHKNTSLTSVAKKLNTNTSYLSKTINAHKGMSFINYITKLRIDYALKNLKNDKVLRSYSIKAIAEELGFKTEGAFSRAFKKQTGIYPSYFIKNLTSNS</sequence>
<dbReference type="RefSeq" id="WP_158269158.1">
    <property type="nucleotide sequence ID" value="NZ_QBKT01000007.1"/>
</dbReference>
<dbReference type="AlphaFoldDB" id="A0A2T6BVA0"/>
<keyword evidence="8" id="KW-1185">Reference proteome</keyword>
<comment type="caution">
    <text evidence="7">The sequence shown here is derived from an EMBL/GenBank/DDBJ whole genome shotgun (WGS) entry which is preliminary data.</text>
</comment>
<name>A0A2T6BVA0_9FLAO</name>
<keyword evidence="1" id="KW-0805">Transcription regulation</keyword>
<feature type="chain" id="PRO_5015457040" evidence="5">
    <location>
        <begin position="22"/>
        <end position="565"/>
    </location>
</feature>
<organism evidence="7 8">
    <name type="scientific">Kordia periserrulae</name>
    <dbReference type="NCBI Taxonomy" id="701523"/>
    <lineage>
        <taxon>Bacteria</taxon>
        <taxon>Pseudomonadati</taxon>
        <taxon>Bacteroidota</taxon>
        <taxon>Flavobacteriia</taxon>
        <taxon>Flavobacteriales</taxon>
        <taxon>Flavobacteriaceae</taxon>
        <taxon>Kordia</taxon>
    </lineage>
</organism>
<evidence type="ECO:0000256" key="1">
    <source>
        <dbReference type="ARBA" id="ARBA00023015"/>
    </source>
</evidence>
<dbReference type="InterPro" id="IPR018060">
    <property type="entry name" value="HTH_AraC"/>
</dbReference>
<keyword evidence="2 7" id="KW-0238">DNA-binding</keyword>
<reference evidence="7 8" key="1">
    <citation type="submission" date="2018-04" db="EMBL/GenBank/DDBJ databases">
        <title>Genomic Encyclopedia of Archaeal and Bacterial Type Strains, Phase II (KMG-II): from individual species to whole genera.</title>
        <authorList>
            <person name="Goeker M."/>
        </authorList>
    </citation>
    <scope>NUCLEOTIDE SEQUENCE [LARGE SCALE GENOMIC DNA]</scope>
    <source>
        <strain evidence="7 8">DSM 25731</strain>
    </source>
</reference>
<dbReference type="Pfam" id="PF12833">
    <property type="entry name" value="HTH_18"/>
    <property type="match status" value="1"/>
</dbReference>
<evidence type="ECO:0000259" key="6">
    <source>
        <dbReference type="PROSITE" id="PS01124"/>
    </source>
</evidence>
<evidence type="ECO:0000256" key="4">
    <source>
        <dbReference type="SAM" id="Phobius"/>
    </source>
</evidence>
<dbReference type="Proteomes" id="UP000244090">
    <property type="component" value="Unassembled WGS sequence"/>
</dbReference>
<dbReference type="Gene3D" id="1.25.40.10">
    <property type="entry name" value="Tetratricopeptide repeat domain"/>
    <property type="match status" value="2"/>
</dbReference>
<dbReference type="Pfam" id="PF13181">
    <property type="entry name" value="TPR_8"/>
    <property type="match status" value="1"/>
</dbReference>
<evidence type="ECO:0000256" key="3">
    <source>
        <dbReference type="ARBA" id="ARBA00023163"/>
    </source>
</evidence>
<keyword evidence="4" id="KW-1133">Transmembrane helix</keyword>